<comment type="similarity">
    <text evidence="1">Belongs to the type-I restriction system S methylase family.</text>
</comment>
<dbReference type="EMBL" id="PEBJ01000007">
    <property type="protein sequence ID" value="PJM76453.1"/>
    <property type="molecule type" value="Genomic_DNA"/>
</dbReference>
<name>A0A2M9HI22_9BIFI</name>
<dbReference type="PANTHER" id="PTHR30408:SF12">
    <property type="entry name" value="TYPE I RESTRICTION ENZYME MJAVIII SPECIFICITY SUBUNIT"/>
    <property type="match status" value="1"/>
</dbReference>
<accession>A0A2M9HI22</accession>
<sequence length="400" mass="45070">MTESSNKPSIRFAGFTDPWEQRKLGELVIIERGGSPRPIDDYITDETGGLNWVKIGDAPSLGRYITHTAEKIKPSGLNKTRQVYPGDLVLSNSMSFGKPYIMAIEGCIHDGWLLIRDASERFDPKYLCHMLGAPQMLEQYRMLASGSTVNNLNKDLVGNAIVLVPGKHEQKLIGTCLDSLDSLITLHQRKYDKLVVLKKSMLEQMFPQEGESVPKIRFAGFTDPWEQRKLGEIAVRITDMSSDSDLPRVEYEDISANVGILNKNVNHLGHNKSGIAFKPDDILYGKLRPYLHNWLFADFAGVAVGDFWVLRSTGIDPTFLYRIICGKRFDSLANVSAGSKMPRADWSFVGNSEYAVPKQIKEQQTIGSFFSRLDSLITLHQRKLELLKNIKKSLLEQMFV</sequence>
<dbReference type="Gene3D" id="3.90.220.20">
    <property type="entry name" value="DNA methylase specificity domains"/>
    <property type="match status" value="2"/>
</dbReference>
<evidence type="ECO:0000256" key="1">
    <source>
        <dbReference type="ARBA" id="ARBA00010923"/>
    </source>
</evidence>
<feature type="domain" description="Type I restriction modification DNA specificity" evidence="4">
    <location>
        <begin position="17"/>
        <end position="194"/>
    </location>
</feature>
<keyword evidence="6" id="KW-1185">Reference proteome</keyword>
<dbReference type="GO" id="GO:0009307">
    <property type="term" value="P:DNA restriction-modification system"/>
    <property type="evidence" value="ECO:0007669"/>
    <property type="project" value="UniProtKB-KW"/>
</dbReference>
<keyword evidence="2" id="KW-0680">Restriction system</keyword>
<dbReference type="AlphaFoldDB" id="A0A2M9HI22"/>
<feature type="domain" description="Type I restriction modification DNA specificity" evidence="4">
    <location>
        <begin position="224"/>
        <end position="388"/>
    </location>
</feature>
<dbReference type="InterPro" id="IPR052021">
    <property type="entry name" value="Type-I_RS_S_subunit"/>
</dbReference>
<dbReference type="Gene3D" id="1.10.287.1120">
    <property type="entry name" value="Bipartite methylase S protein"/>
    <property type="match status" value="1"/>
</dbReference>
<gene>
    <name evidence="5" type="ORF">CSQ86_09460</name>
</gene>
<proteinExistence type="inferred from homology"/>
<keyword evidence="5" id="KW-0540">Nuclease</keyword>
<dbReference type="CDD" id="cd17283">
    <property type="entry name" value="RMtype1_S_Hpy180ORF7835P_TRD2-CR2_like"/>
    <property type="match status" value="1"/>
</dbReference>
<dbReference type="Pfam" id="PF01420">
    <property type="entry name" value="Methylase_S"/>
    <property type="match status" value="2"/>
</dbReference>
<evidence type="ECO:0000256" key="3">
    <source>
        <dbReference type="ARBA" id="ARBA00023125"/>
    </source>
</evidence>
<keyword evidence="5" id="KW-0255">Endonuclease</keyword>
<keyword evidence="5" id="KW-0378">Hydrolase</keyword>
<organism evidence="5 6">
    <name type="scientific">Bifidobacterium felsineum</name>
    <dbReference type="NCBI Taxonomy" id="2045440"/>
    <lineage>
        <taxon>Bacteria</taxon>
        <taxon>Bacillati</taxon>
        <taxon>Actinomycetota</taxon>
        <taxon>Actinomycetes</taxon>
        <taxon>Bifidobacteriales</taxon>
        <taxon>Bifidobacteriaceae</taxon>
        <taxon>Bifidobacterium</taxon>
    </lineage>
</organism>
<dbReference type="Proteomes" id="UP000229239">
    <property type="component" value="Unassembled WGS sequence"/>
</dbReference>
<protein>
    <submittedName>
        <fullName evidence="5">Restriction endonuclease</fullName>
    </submittedName>
</protein>
<keyword evidence="3" id="KW-0238">DNA-binding</keyword>
<dbReference type="InterPro" id="IPR044946">
    <property type="entry name" value="Restrct_endonuc_typeI_TRD_sf"/>
</dbReference>
<dbReference type="RefSeq" id="WP_100494896.1">
    <property type="nucleotide sequence ID" value="NZ_PEBJ01000007.1"/>
</dbReference>
<dbReference type="InterPro" id="IPR000055">
    <property type="entry name" value="Restrct_endonuc_typeI_TRD"/>
</dbReference>
<evidence type="ECO:0000259" key="4">
    <source>
        <dbReference type="Pfam" id="PF01420"/>
    </source>
</evidence>
<evidence type="ECO:0000313" key="6">
    <source>
        <dbReference type="Proteomes" id="UP000229239"/>
    </source>
</evidence>
<dbReference type="OrthoDB" id="3197085at2"/>
<dbReference type="PANTHER" id="PTHR30408">
    <property type="entry name" value="TYPE-1 RESTRICTION ENZYME ECOKI SPECIFICITY PROTEIN"/>
    <property type="match status" value="1"/>
</dbReference>
<evidence type="ECO:0000313" key="5">
    <source>
        <dbReference type="EMBL" id="PJM76453.1"/>
    </source>
</evidence>
<dbReference type="GO" id="GO:0004519">
    <property type="term" value="F:endonuclease activity"/>
    <property type="evidence" value="ECO:0007669"/>
    <property type="project" value="UniProtKB-KW"/>
</dbReference>
<evidence type="ECO:0000256" key="2">
    <source>
        <dbReference type="ARBA" id="ARBA00022747"/>
    </source>
</evidence>
<dbReference type="GO" id="GO:0003677">
    <property type="term" value="F:DNA binding"/>
    <property type="evidence" value="ECO:0007669"/>
    <property type="project" value="UniProtKB-KW"/>
</dbReference>
<dbReference type="REBASE" id="246025">
    <property type="entry name" value="S.BspTREHORF9465P"/>
</dbReference>
<comment type="caution">
    <text evidence="5">The sequence shown here is derived from an EMBL/GenBank/DDBJ whole genome shotgun (WGS) entry which is preliminary data.</text>
</comment>
<reference evidence="6" key="1">
    <citation type="submission" date="2017-10" db="EMBL/GenBank/DDBJ databases">
        <title>Draft genome sequences of strains TRE 1, TRE 9, TRE H and TRI 7, isolated from tamarins, belonging to four potential novel Bifidobacterium species.</title>
        <authorList>
            <person name="Mattarelli P."/>
            <person name="Modesto M."/>
            <person name="Puglisi E."/>
            <person name="Morelli L."/>
            <person name="Bonetti A."/>
            <person name="Spezio C."/>
            <person name="Sandri C."/>
        </authorList>
    </citation>
    <scope>NUCLEOTIDE SEQUENCE [LARGE SCALE GENOMIC DNA]</scope>
    <source>
        <strain evidence="6">TREH</strain>
    </source>
</reference>
<dbReference type="SUPFAM" id="SSF116734">
    <property type="entry name" value="DNA methylase specificity domain"/>
    <property type="match status" value="2"/>
</dbReference>